<evidence type="ECO:0000259" key="1">
    <source>
        <dbReference type="Pfam" id="PF06172"/>
    </source>
</evidence>
<proteinExistence type="predicted"/>
<dbReference type="AlphaFoldDB" id="Q0F104"/>
<accession>Q0F104</accession>
<dbReference type="PANTHER" id="PTHR33387:SF3">
    <property type="entry name" value="DUF985 DOMAIN-CONTAINING PROTEIN"/>
    <property type="match status" value="1"/>
</dbReference>
<dbReference type="OrthoDB" id="9798288at2"/>
<feature type="domain" description="DUF985" evidence="1">
    <location>
        <begin position="6"/>
        <end position="143"/>
    </location>
</feature>
<dbReference type="Proteomes" id="UP000005297">
    <property type="component" value="Unassembled WGS sequence"/>
</dbReference>
<dbReference type="Gene3D" id="2.60.120.10">
    <property type="entry name" value="Jelly Rolls"/>
    <property type="match status" value="1"/>
</dbReference>
<name>Q0F104_9PROT</name>
<protein>
    <recommendedName>
        <fullName evidence="1">DUF985 domain-containing protein</fullName>
    </recommendedName>
</protein>
<reference evidence="2 3" key="1">
    <citation type="submission" date="2006-09" db="EMBL/GenBank/DDBJ databases">
        <authorList>
            <person name="Emerson D."/>
            <person name="Ferriera S."/>
            <person name="Johnson J."/>
            <person name="Kravitz S."/>
            <person name="Halpern A."/>
            <person name="Remington K."/>
            <person name="Beeson K."/>
            <person name="Tran B."/>
            <person name="Rogers Y.-H."/>
            <person name="Friedman R."/>
            <person name="Venter J.C."/>
        </authorList>
    </citation>
    <scope>NUCLEOTIDE SEQUENCE [LARGE SCALE GENOMIC DNA]</scope>
    <source>
        <strain evidence="2 3">PV-1</strain>
    </source>
</reference>
<comment type="caution">
    <text evidence="2">The sequence shown here is derived from an EMBL/GenBank/DDBJ whole genome shotgun (WGS) entry which is preliminary data.</text>
</comment>
<organism evidence="2 3">
    <name type="scientific">Mariprofundus ferrooxydans PV-1</name>
    <dbReference type="NCBI Taxonomy" id="314345"/>
    <lineage>
        <taxon>Bacteria</taxon>
        <taxon>Pseudomonadati</taxon>
        <taxon>Pseudomonadota</taxon>
        <taxon>Candidatius Mariprofundia</taxon>
        <taxon>Mariprofundales</taxon>
        <taxon>Mariprofundaceae</taxon>
        <taxon>Mariprofundus</taxon>
    </lineage>
</organism>
<evidence type="ECO:0000313" key="2">
    <source>
        <dbReference type="EMBL" id="EAU55387.1"/>
    </source>
</evidence>
<dbReference type="Pfam" id="PF06172">
    <property type="entry name" value="Cupin_5"/>
    <property type="match status" value="1"/>
</dbReference>
<sequence length="165" mass="18948">MSEATRWIEHLALEQHPEGGWYKEVYRSTERIAAAGLPERFDGERSFCTSIYFLLESGSFSAFHRIKQDELWHFYDGEGLCVHVIDPVGNYRQQKLGRRPQQGESFQHVVNAGDWFAASVEEGAYALVGCTVAPGFEFADFDMPSRDELTRRFPQHQAMIARLTR</sequence>
<dbReference type="EMBL" id="AATS01000003">
    <property type="protein sequence ID" value="EAU55387.1"/>
    <property type="molecule type" value="Genomic_DNA"/>
</dbReference>
<gene>
    <name evidence="2" type="ORF">SPV1_11661</name>
</gene>
<evidence type="ECO:0000313" key="3">
    <source>
        <dbReference type="Proteomes" id="UP000005297"/>
    </source>
</evidence>
<dbReference type="InterPro" id="IPR014710">
    <property type="entry name" value="RmlC-like_jellyroll"/>
</dbReference>
<dbReference type="InterPro" id="IPR009327">
    <property type="entry name" value="Cupin_DUF985"/>
</dbReference>
<dbReference type="RefSeq" id="WP_009849850.1">
    <property type="nucleotide sequence ID" value="NZ_DS022294.1"/>
</dbReference>
<dbReference type="InterPro" id="IPR011051">
    <property type="entry name" value="RmlC_Cupin_sf"/>
</dbReference>
<dbReference type="PANTHER" id="PTHR33387">
    <property type="entry name" value="RMLC-LIKE JELLY ROLL FOLD PROTEIN"/>
    <property type="match status" value="1"/>
</dbReference>
<keyword evidence="3" id="KW-1185">Reference proteome</keyword>
<dbReference type="InterPro" id="IPR039935">
    <property type="entry name" value="YML079W-like"/>
</dbReference>
<dbReference type="eggNOG" id="COG3542">
    <property type="taxonomic scope" value="Bacteria"/>
</dbReference>
<dbReference type="STRING" id="314344.AL013_06920"/>
<dbReference type="InParanoid" id="Q0F104"/>
<dbReference type="CDD" id="cd06121">
    <property type="entry name" value="cupin_YML079wp"/>
    <property type="match status" value="1"/>
</dbReference>
<dbReference type="HOGENOM" id="CLU_088365_0_3_0"/>
<dbReference type="SUPFAM" id="SSF51182">
    <property type="entry name" value="RmlC-like cupins"/>
    <property type="match status" value="1"/>
</dbReference>